<proteinExistence type="predicted"/>
<evidence type="ECO:0000313" key="2">
    <source>
        <dbReference type="Proteomes" id="UP001197770"/>
    </source>
</evidence>
<reference evidence="1 2" key="1">
    <citation type="submission" date="2021-11" db="EMBL/GenBank/DDBJ databases">
        <title>Seasonal and diel survey of microbial diversity of the Tyrrhenian coast.</title>
        <authorList>
            <person name="Gattoni G."/>
            <person name="Corral P."/>
        </authorList>
    </citation>
    <scope>NUCLEOTIDE SEQUENCE [LARGE SCALE GENOMIC DNA]</scope>
    <source>
        <strain evidence="1 2">Mr9</strain>
    </source>
</reference>
<evidence type="ECO:0000313" key="1">
    <source>
        <dbReference type="EMBL" id="MCC4214756.1"/>
    </source>
</evidence>
<organism evidence="1 2">
    <name type="scientific">Leeuwenhoekiella parthenopeia</name>
    <dbReference type="NCBI Taxonomy" id="2890320"/>
    <lineage>
        <taxon>Bacteria</taxon>
        <taxon>Pseudomonadati</taxon>
        <taxon>Bacteroidota</taxon>
        <taxon>Flavobacteriia</taxon>
        <taxon>Flavobacteriales</taxon>
        <taxon>Flavobacteriaceae</taxon>
        <taxon>Leeuwenhoekiella</taxon>
    </lineage>
</organism>
<dbReference type="RefSeq" id="WP_228231811.1">
    <property type="nucleotide sequence ID" value="NZ_JAJGMW010000043.1"/>
</dbReference>
<name>A0ABS8H086_9FLAO</name>
<gene>
    <name evidence="1" type="ORF">LLW17_18690</name>
</gene>
<accession>A0ABS8H086</accession>
<dbReference type="Proteomes" id="UP001197770">
    <property type="component" value="Unassembled WGS sequence"/>
</dbReference>
<comment type="caution">
    <text evidence="1">The sequence shown here is derived from an EMBL/GenBank/DDBJ whole genome shotgun (WGS) entry which is preliminary data.</text>
</comment>
<keyword evidence="2" id="KW-1185">Reference proteome</keyword>
<dbReference type="EMBL" id="JAJGMW010000043">
    <property type="protein sequence ID" value="MCC4214756.1"/>
    <property type="molecule type" value="Genomic_DNA"/>
</dbReference>
<sequence length="752" mass="88470">MLITLNEDGDQFWNYSILEKIFRYDEEFCLSKLRPIFTKNLQDLSGHNNDRVSYEQKEILNNIYELNPNKLFVFLWDLYQKTIQSNRFSFELNISEKESIYYKCSVFERFFNSSDGLNRLIENKIIQHLVENKKFFQSFFNEHKYSDSFDIINILTVVLLKCNAGKDYILELFEIIHSKNGFNSYDDELQLNLRNLITSIFGILNQTEKDIIIRIIRSVSHPYEFRVDKDSLSSVMKFRFKKEYLFICAIPVNEIKKIPSLNMRYLELERKFGKLDPKKAMDISTSRSYVVGAPLKGSAYKNMSLKNWKKTILKYNDSYIEGHGARGGKIQHASQLSEQVAKDPAKYYEFILQLASDEKVAIDYLTSGLEGLIKGKYYPEKVGILFKKIITKKMDAPNHMYTLRSSDYLISNEVLDNEMFTYIRETALNNPHPTKPLNPNDPLFDSVNTVRGIAIRKIISCYQLIHFKDKIFDTVECAIKDEQDCVKVGIISEISYLNHLDINRSYKIFKDLISQDNPSIIKNSFWSAQFFYWKFHSKMNYYYRRIIENKSFHSNGQIIVLAYLNEKTNDINLYKKFINSSSEAKRCALKVAEENLFEDSQNIKAKCFKILLSFLKIQDKDIASLYSGIILRKLKPNNFDYFYPFLLKYSSSKICEMEPRYFLEYLLKCVNTNPNECLVLIKKMNFKKTPNIQNHGYYDKEPVQLILKLYSIFNRNLSKNKSQVIQCLNIFDHMLEYNHLRSAASEAIEILD</sequence>
<protein>
    <submittedName>
        <fullName evidence="1">Uncharacterized protein</fullName>
    </submittedName>
</protein>